<proteinExistence type="predicted"/>
<dbReference type="Proteomes" id="UP000499080">
    <property type="component" value="Unassembled WGS sequence"/>
</dbReference>
<accession>A0A4Y2NBM7</accession>
<evidence type="ECO:0000313" key="1">
    <source>
        <dbReference type="EMBL" id="GBN35547.1"/>
    </source>
</evidence>
<dbReference type="AlphaFoldDB" id="A0A4Y2NBM7"/>
<organism evidence="1 2">
    <name type="scientific">Araneus ventricosus</name>
    <name type="common">Orbweaver spider</name>
    <name type="synonym">Epeira ventricosa</name>
    <dbReference type="NCBI Taxonomy" id="182803"/>
    <lineage>
        <taxon>Eukaryota</taxon>
        <taxon>Metazoa</taxon>
        <taxon>Ecdysozoa</taxon>
        <taxon>Arthropoda</taxon>
        <taxon>Chelicerata</taxon>
        <taxon>Arachnida</taxon>
        <taxon>Araneae</taxon>
        <taxon>Araneomorphae</taxon>
        <taxon>Entelegynae</taxon>
        <taxon>Araneoidea</taxon>
        <taxon>Araneidae</taxon>
        <taxon>Araneus</taxon>
    </lineage>
</organism>
<reference evidence="1 2" key="1">
    <citation type="journal article" date="2019" name="Sci. Rep.">
        <title>Orb-weaving spider Araneus ventricosus genome elucidates the spidroin gene catalogue.</title>
        <authorList>
            <person name="Kono N."/>
            <person name="Nakamura H."/>
            <person name="Ohtoshi R."/>
            <person name="Moran D.A.P."/>
            <person name="Shinohara A."/>
            <person name="Yoshida Y."/>
            <person name="Fujiwara M."/>
            <person name="Mori M."/>
            <person name="Tomita M."/>
            <person name="Arakawa K."/>
        </authorList>
    </citation>
    <scope>NUCLEOTIDE SEQUENCE [LARGE SCALE GENOMIC DNA]</scope>
</reference>
<comment type="caution">
    <text evidence="1">The sequence shown here is derived from an EMBL/GenBank/DDBJ whole genome shotgun (WGS) entry which is preliminary data.</text>
</comment>
<sequence length="106" mass="11968">MTRTTLAHPSPNFCTTPSEGHLTLPTYDLACNRPTYTADRIGFRTSSPEARTLPLRHCSLTVTLEKENSLRKSRLLGSLDGLDSDTNRLDFSSLWKFIRKDSYDCS</sequence>
<keyword evidence="2" id="KW-1185">Reference proteome</keyword>
<name>A0A4Y2NBM7_ARAVE</name>
<dbReference type="EMBL" id="BGPR01126762">
    <property type="protein sequence ID" value="GBN35547.1"/>
    <property type="molecule type" value="Genomic_DNA"/>
</dbReference>
<evidence type="ECO:0000313" key="2">
    <source>
        <dbReference type="Proteomes" id="UP000499080"/>
    </source>
</evidence>
<gene>
    <name evidence="1" type="ORF">AVEN_124503_1</name>
</gene>
<protein>
    <submittedName>
        <fullName evidence="1">Uncharacterized protein</fullName>
    </submittedName>
</protein>